<dbReference type="Gene3D" id="1.10.135.10">
    <property type="entry name" value="ATP:guanido phosphotransferase, N-terminal domain"/>
    <property type="match status" value="3"/>
</dbReference>
<dbReference type="PROSITE" id="PS51509">
    <property type="entry name" value="PHOSPHAGEN_KINASE_N"/>
    <property type="match status" value="3"/>
</dbReference>
<feature type="binding site" evidence="7">
    <location>
        <begin position="217"/>
        <end position="221"/>
    </location>
    <ligand>
        <name>ATP</name>
        <dbReference type="ChEBI" id="CHEBI:30616"/>
    </ligand>
</feature>
<dbReference type="InterPro" id="IPR022413">
    <property type="entry name" value="ATP-guanido_PTrfase_N"/>
</dbReference>
<keyword evidence="13" id="KW-1185">Reference proteome</keyword>
<comment type="caution">
    <text evidence="12">The sequence shown here is derived from an EMBL/GenBank/DDBJ whole genome shotgun (WGS) entry which is preliminary data.</text>
</comment>
<dbReference type="InterPro" id="IPR000749">
    <property type="entry name" value="ATP-guanido_PTrfase"/>
</dbReference>
<feature type="binding site" evidence="7">
    <location>
        <begin position="1151"/>
        <end position="1156"/>
    </location>
    <ligand>
        <name>ATP</name>
        <dbReference type="ChEBI" id="CHEBI:30616"/>
    </ligand>
</feature>
<feature type="binding site" evidence="7">
    <location>
        <begin position="409"/>
        <end position="414"/>
    </location>
    <ligand>
        <name>ATP</name>
        <dbReference type="ChEBI" id="CHEBI:30616"/>
    </ligand>
</feature>
<feature type="binding site" evidence="7">
    <location>
        <begin position="777"/>
        <end position="782"/>
    </location>
    <ligand>
        <name>ATP</name>
        <dbReference type="ChEBI" id="CHEBI:30616"/>
    </ligand>
</feature>
<evidence type="ECO:0000256" key="4">
    <source>
        <dbReference type="ARBA" id="ARBA00022777"/>
    </source>
</evidence>
<dbReference type="PANTHER" id="PTHR11547:SF63">
    <property type="entry name" value="CREATINE KINASE M-TYPE"/>
    <property type="match status" value="1"/>
</dbReference>
<evidence type="ECO:0000313" key="12">
    <source>
        <dbReference type="EMBL" id="KAJ8046335.1"/>
    </source>
</evidence>
<evidence type="ECO:0000256" key="6">
    <source>
        <dbReference type="PROSITE-ProRule" id="PRU00842"/>
    </source>
</evidence>
<feature type="compositionally biased region" description="Basic and acidic residues" evidence="9">
    <location>
        <begin position="62"/>
        <end position="85"/>
    </location>
</feature>
<dbReference type="PANTHER" id="PTHR11547">
    <property type="entry name" value="ARGININE OR CREATINE KINASE"/>
    <property type="match status" value="1"/>
</dbReference>
<dbReference type="OrthoDB" id="430219at2759"/>
<dbReference type="GO" id="GO:0005615">
    <property type="term" value="C:extracellular space"/>
    <property type="evidence" value="ECO:0007669"/>
    <property type="project" value="TreeGrafter"/>
</dbReference>
<keyword evidence="2 7" id="KW-0808">Transferase</keyword>
<feature type="binding site" evidence="7">
    <location>
        <begin position="959"/>
        <end position="963"/>
    </location>
    <ligand>
        <name>ATP</name>
        <dbReference type="ChEBI" id="CHEBI:30616"/>
    </ligand>
</feature>
<evidence type="ECO:0000256" key="1">
    <source>
        <dbReference type="ARBA" id="ARBA00006798"/>
    </source>
</evidence>
<feature type="domain" description="Phosphagen kinase C-terminal" evidence="11">
    <location>
        <begin position="956"/>
        <end position="1198"/>
    </location>
</feature>
<feature type="binding site" evidence="7">
    <location>
        <position position="648"/>
    </location>
    <ligand>
        <name>ATP</name>
        <dbReference type="ChEBI" id="CHEBI:30616"/>
    </ligand>
</feature>
<evidence type="ECO:0000256" key="3">
    <source>
        <dbReference type="ARBA" id="ARBA00022741"/>
    </source>
</evidence>
<accession>A0A9Q1HHV4</accession>
<dbReference type="CDD" id="cd00716">
    <property type="entry name" value="creatine_kinase_like"/>
    <property type="match status" value="3"/>
</dbReference>
<keyword evidence="3 7" id="KW-0547">Nucleotide-binding</keyword>
<comment type="similarity">
    <text evidence="1 6 8">Belongs to the ATP:guanido phosphotransferase family.</text>
</comment>
<name>A0A9Q1HHV4_HOLLE</name>
<gene>
    <name evidence="12" type="ORF">HOLleu_04975</name>
</gene>
<feature type="binding site" evidence="7">
    <location>
        <position position="693"/>
    </location>
    <ligand>
        <name>ATP</name>
        <dbReference type="ChEBI" id="CHEBI:30616"/>
    </ligand>
</feature>
<dbReference type="InterPro" id="IPR036802">
    <property type="entry name" value="ATP-guanido_PTrfase_N_sf"/>
</dbReference>
<dbReference type="GO" id="GO:0004111">
    <property type="term" value="F:creatine kinase activity"/>
    <property type="evidence" value="ECO:0007669"/>
    <property type="project" value="InterPro"/>
</dbReference>
<dbReference type="EMBL" id="JAIZAY010000002">
    <property type="protein sequence ID" value="KAJ8046335.1"/>
    <property type="molecule type" value="Genomic_DNA"/>
</dbReference>
<evidence type="ECO:0000256" key="7">
    <source>
        <dbReference type="PROSITE-ProRule" id="PRU00843"/>
    </source>
</evidence>
<dbReference type="Pfam" id="PF00217">
    <property type="entry name" value="ATP-gua_Ptrans"/>
    <property type="match status" value="3"/>
</dbReference>
<sequence>MGCAASSQGNTTALPEPKPIPSRKEQEKKNSAPAPTDTKPKPQQPETKPTPAPAKPTSAPKVEPKKNEEKVEPKKNEEKKEAKNDGEEEINFENFEPPVEETVEPDPNFPDLSQHNNYLAKCLTPAIYNKLCKLKTQSGFTLDGCMQTGVDNPGHPFIMTVGLVAGDEECYDLFSDLFDPVISARHGGYPPHAKHRTNLNPDDLKGGDDLDPNYVLSSRVRTGRSLRGYALPPHCTRAERRDVEQIFCDALATLDGQLKGEYYPLKGMTAEQQDRLIEDHFLFDKPVSPLLLASRMARDWPDARGIFHNDDKNFLVWINEEDHSRVISMELGGNMTSVFRRFCDGLNKVEKALQSKGYSFMWNEHLGYILTCPSNLGTGVRAGVHVKLPKFSEHPKFAETLAKLRLQKRGTGGVDTASTDGTFDISNLDRLGTSEVEQVQGVIDGVATLVNIEKALEKGEDISKLIPKASEAIIADGMPDLSKHNNHMAHCLTPEIWNKLFKKKTPNGVTLIDCIRTGVLNPGHPHIMTVGMVAGDEESYDVFSDLFDPVIDARHGGYDKDRKHTTCLDPSQLKGDAFDPKYVLSCRVRTGRSIRGYSLPPHCTKEERAAVESIATQALGELEGELSGTYYPLEGMTEEVQEKLIEDHFLFDKPVSPLLTASRMHRDWPHARGIWHNANKNFLVWINEEDHMRVISMETSGNMQRVFTRFCEGLKKVEDLIKKKGKEFMWNEHLGYILTCPSNLGTGLRGGVHLKIPLLSQHPCFERLLQVLRLQKRGTGGVDTASTDGTFDISNADRLGTSEVEQVQCVVTGVNLMIQMEKCLEEKKAIDHLLPAECNIFAPAKQINDNFPDLSQHNNYLSKCLTREIFDRLCNLKTKSGVTLDECMQTGVDNPGHPFILTVGLVAGDEECYDLFADLFEPVISARHNNYPLDAKHPTDLDPSNLKGGDNLDPEFVLSCRVRTGRSIRGLRLPPSCSRHERAEVETIVTDALSTLDGELKGEYYPLTGMTEETQEKLIADHFLFDKPVSPLLTSANMARDWPQARGIWHNEKKNFLVWINEEDHTRVISMESGGNMKSVFTRFCEGLRKVEKSIESKGHSFMWNEHLGYVLTCPSNLGTGLRGGVHLKIPLLSKHDKFEALLKELHLQKRGTGGVDTESTDGTFDISNIDRLGTSEVEQVQRVIDGVELFIKMEKALRAGESIDHLLPATLRPDPVDRPSTPEPAKSQSEEVETFEHSPDNDPDFGEPLTAPSEE</sequence>
<feature type="domain" description="Phosphagen kinase C-terminal" evidence="11">
    <location>
        <begin position="582"/>
        <end position="824"/>
    </location>
</feature>
<keyword evidence="5 7" id="KW-0067">ATP-binding</keyword>
<keyword evidence="12" id="KW-0282">Flagellum</keyword>
<dbReference type="FunFam" id="3.30.590.10:FF:000002">
    <property type="entry name" value="Creatine kinase S-type, mitochondrial"/>
    <property type="match status" value="3"/>
</dbReference>
<feature type="domain" description="Phosphagen kinase N-terminal" evidence="10">
    <location>
        <begin position="101"/>
        <end position="187"/>
    </location>
</feature>
<organism evidence="12 13">
    <name type="scientific">Holothuria leucospilota</name>
    <name type="common">Black long sea cucumber</name>
    <name type="synonym">Mertensiothuria leucospilota</name>
    <dbReference type="NCBI Taxonomy" id="206669"/>
    <lineage>
        <taxon>Eukaryota</taxon>
        <taxon>Metazoa</taxon>
        <taxon>Echinodermata</taxon>
        <taxon>Eleutherozoa</taxon>
        <taxon>Echinozoa</taxon>
        <taxon>Holothuroidea</taxon>
        <taxon>Aspidochirotacea</taxon>
        <taxon>Aspidochirotida</taxon>
        <taxon>Holothuriidae</taxon>
        <taxon>Holothuria</taxon>
    </lineage>
</organism>
<feature type="binding site" evidence="7">
    <location>
        <begin position="585"/>
        <end position="589"/>
    </location>
    <ligand>
        <name>ATP</name>
        <dbReference type="ChEBI" id="CHEBI:30616"/>
    </ligand>
</feature>
<feature type="binding site" evidence="7">
    <location>
        <begin position="381"/>
        <end position="385"/>
    </location>
    <ligand>
        <name>ATP</name>
        <dbReference type="ChEBI" id="CHEBI:30616"/>
    </ligand>
</feature>
<feature type="domain" description="Phosphagen kinase C-terminal" evidence="11">
    <location>
        <begin position="214"/>
        <end position="456"/>
    </location>
</feature>
<feature type="binding site" evidence="7">
    <location>
        <begin position="1123"/>
        <end position="1127"/>
    </location>
    <ligand>
        <name>ATP</name>
        <dbReference type="ChEBI" id="CHEBI:30616"/>
    </ligand>
</feature>
<feature type="binding site" evidence="7">
    <location>
        <position position="1022"/>
    </location>
    <ligand>
        <name>ATP</name>
        <dbReference type="ChEBI" id="CHEBI:30616"/>
    </ligand>
</feature>
<feature type="domain" description="Phosphagen kinase N-terminal" evidence="10">
    <location>
        <begin position="470"/>
        <end position="556"/>
    </location>
</feature>
<keyword evidence="12" id="KW-0966">Cell projection</keyword>
<feature type="region of interest" description="Disordered" evidence="9">
    <location>
        <begin position="189"/>
        <end position="210"/>
    </location>
</feature>
<dbReference type="Gene3D" id="3.30.590.10">
    <property type="entry name" value="Glutamine synthetase/guanido kinase, catalytic domain"/>
    <property type="match status" value="3"/>
</dbReference>
<reference evidence="12" key="1">
    <citation type="submission" date="2021-10" db="EMBL/GenBank/DDBJ databases">
        <title>Tropical sea cucumber genome reveals ecological adaptation and Cuvierian tubules defense mechanism.</title>
        <authorList>
            <person name="Chen T."/>
        </authorList>
    </citation>
    <scope>NUCLEOTIDE SEQUENCE</scope>
    <source>
        <strain evidence="12">Nanhai2018</strain>
        <tissue evidence="12">Muscle</tissue>
    </source>
</reference>
<dbReference type="Proteomes" id="UP001152320">
    <property type="component" value="Chromosome 2"/>
</dbReference>
<proteinExistence type="inferred from homology"/>
<dbReference type="InterPro" id="IPR014746">
    <property type="entry name" value="Gln_synth/guanido_kin_cat_dom"/>
</dbReference>
<dbReference type="SUPFAM" id="SSF48034">
    <property type="entry name" value="Guanido kinase N-terminal domain"/>
    <property type="match status" value="3"/>
</dbReference>
<dbReference type="Pfam" id="PF02807">
    <property type="entry name" value="ATP-gua_PtransN"/>
    <property type="match status" value="3"/>
</dbReference>
<keyword evidence="12" id="KW-0969">Cilium</keyword>
<dbReference type="PROSITE" id="PS51510">
    <property type="entry name" value="PHOSPHAGEN_KINASE_C"/>
    <property type="match status" value="3"/>
</dbReference>
<feature type="region of interest" description="Disordered" evidence="9">
    <location>
        <begin position="1"/>
        <end position="110"/>
    </location>
</feature>
<evidence type="ECO:0000256" key="9">
    <source>
        <dbReference type="SAM" id="MobiDB-lite"/>
    </source>
</evidence>
<evidence type="ECO:0000259" key="10">
    <source>
        <dbReference type="PROSITE" id="PS51509"/>
    </source>
</evidence>
<evidence type="ECO:0000256" key="5">
    <source>
        <dbReference type="ARBA" id="ARBA00022840"/>
    </source>
</evidence>
<evidence type="ECO:0000256" key="8">
    <source>
        <dbReference type="RuleBase" id="RU000505"/>
    </source>
</evidence>
<dbReference type="PROSITE" id="PS00112">
    <property type="entry name" value="PHOSPHAGEN_KINASE"/>
    <property type="match status" value="3"/>
</dbReference>
<feature type="binding site" evidence="7">
    <location>
        <begin position="749"/>
        <end position="753"/>
    </location>
    <ligand>
        <name>ATP</name>
        <dbReference type="ChEBI" id="CHEBI:30616"/>
    </ligand>
</feature>
<keyword evidence="4 7" id="KW-0418">Kinase</keyword>
<dbReference type="InterPro" id="IPR022414">
    <property type="entry name" value="ATP-guanido_PTrfase_cat"/>
</dbReference>
<dbReference type="AlphaFoldDB" id="A0A9Q1HHV4"/>
<feature type="compositionally biased region" description="Polar residues" evidence="9">
    <location>
        <begin position="1"/>
        <end position="13"/>
    </location>
</feature>
<feature type="binding site" evidence="7">
    <location>
        <position position="1067"/>
    </location>
    <ligand>
        <name>ATP</name>
        <dbReference type="ChEBI" id="CHEBI:30616"/>
    </ligand>
</feature>
<dbReference type="SUPFAM" id="SSF55931">
    <property type="entry name" value="Glutamine synthetase/guanido kinase"/>
    <property type="match status" value="3"/>
</dbReference>
<feature type="region of interest" description="Disordered" evidence="9">
    <location>
        <begin position="1209"/>
        <end position="1256"/>
    </location>
</feature>
<feature type="binding site" evidence="7">
    <location>
        <position position="325"/>
    </location>
    <ligand>
        <name>ATP</name>
        <dbReference type="ChEBI" id="CHEBI:30616"/>
    </ligand>
</feature>
<dbReference type="GO" id="GO:0046314">
    <property type="term" value="P:phosphocreatine biosynthetic process"/>
    <property type="evidence" value="ECO:0007669"/>
    <property type="project" value="InterPro"/>
</dbReference>
<dbReference type="GO" id="GO:0005524">
    <property type="term" value="F:ATP binding"/>
    <property type="evidence" value="ECO:0007669"/>
    <property type="project" value="UniProtKB-UniRule"/>
</dbReference>
<evidence type="ECO:0000256" key="2">
    <source>
        <dbReference type="ARBA" id="ARBA00022679"/>
    </source>
</evidence>
<dbReference type="InterPro" id="IPR022415">
    <property type="entry name" value="ATP-guanido_PTrfase_AS"/>
</dbReference>
<protein>
    <submittedName>
        <fullName evidence="12">Creatine kinase, flagellar</fullName>
    </submittedName>
</protein>
<feature type="domain" description="Phosphagen kinase N-terminal" evidence="10">
    <location>
        <begin position="843"/>
        <end position="929"/>
    </location>
</feature>
<feature type="binding site" evidence="7">
    <location>
        <position position="280"/>
    </location>
    <ligand>
        <name>ATP</name>
        <dbReference type="ChEBI" id="CHEBI:30616"/>
    </ligand>
</feature>
<dbReference type="FunFam" id="1.10.135.10:FF:000005">
    <property type="entry name" value="Glycocyamine kinase beta chain"/>
    <property type="match status" value="2"/>
</dbReference>
<evidence type="ECO:0000313" key="13">
    <source>
        <dbReference type="Proteomes" id="UP001152320"/>
    </source>
</evidence>
<dbReference type="FunFam" id="1.10.135.10:FF:000001">
    <property type="entry name" value="Creatine kinase M-type"/>
    <property type="match status" value="1"/>
</dbReference>
<evidence type="ECO:0000259" key="11">
    <source>
        <dbReference type="PROSITE" id="PS51510"/>
    </source>
</evidence>